<gene>
    <name evidence="3" type="ORF">N2K95_04730</name>
</gene>
<evidence type="ECO:0000313" key="4">
    <source>
        <dbReference type="Proteomes" id="UP001059859"/>
    </source>
</evidence>
<keyword evidence="4" id="KW-1185">Reference proteome</keyword>
<feature type="domain" description="VanZ-like" evidence="2">
    <location>
        <begin position="70"/>
        <end position="143"/>
    </location>
</feature>
<feature type="transmembrane region" description="Helical" evidence="1">
    <location>
        <begin position="130"/>
        <end position="149"/>
    </location>
</feature>
<dbReference type="InterPro" id="IPR006976">
    <property type="entry name" value="VanZ-like"/>
</dbReference>
<reference evidence="3" key="1">
    <citation type="submission" date="2022-09" db="EMBL/GenBank/DDBJ databases">
        <title>Novel species in genus Arthrobacter.</title>
        <authorList>
            <person name="Liu Y."/>
        </authorList>
    </citation>
    <scope>NUCLEOTIDE SEQUENCE</scope>
    <source>
        <strain evidence="3">Zg-Y815</strain>
    </source>
</reference>
<organism evidence="3 4">
    <name type="scientific">Arthrobacter zhaoxinii</name>
    <dbReference type="NCBI Taxonomy" id="2964616"/>
    <lineage>
        <taxon>Bacteria</taxon>
        <taxon>Bacillati</taxon>
        <taxon>Actinomycetota</taxon>
        <taxon>Actinomycetes</taxon>
        <taxon>Micrococcales</taxon>
        <taxon>Micrococcaceae</taxon>
        <taxon>Arthrobacter</taxon>
    </lineage>
</organism>
<feature type="transmembrane region" description="Helical" evidence="1">
    <location>
        <begin position="20"/>
        <end position="38"/>
    </location>
</feature>
<protein>
    <submittedName>
        <fullName evidence="3">VanZ family protein</fullName>
    </submittedName>
</protein>
<keyword evidence="1" id="KW-0472">Membrane</keyword>
<sequence>MATCSPPPAQGSRGRSVRRAVLGLAAAVVLACMGGILLTPGPVDRPVYGKVLRAIRRLQEYGLPGWVDYAAAEAAANVLLFVPLGLLAALLLPPRRWWLALLLCLGTAAGAEVFQELFLPLRQGNLQDVLNNGVGALLGVAVAATGRGLRAGTRRGRTR</sequence>
<name>A0ABY5YWF3_9MICC</name>
<keyword evidence="1" id="KW-1133">Transmembrane helix</keyword>
<dbReference type="Proteomes" id="UP001059859">
    <property type="component" value="Chromosome"/>
</dbReference>
<proteinExistence type="predicted"/>
<dbReference type="RefSeq" id="WP_260653140.1">
    <property type="nucleotide sequence ID" value="NZ_CP104275.1"/>
</dbReference>
<dbReference type="EMBL" id="CP104275">
    <property type="protein sequence ID" value="UWX97980.1"/>
    <property type="molecule type" value="Genomic_DNA"/>
</dbReference>
<keyword evidence="1" id="KW-0812">Transmembrane</keyword>
<feature type="transmembrane region" description="Helical" evidence="1">
    <location>
        <begin position="74"/>
        <end position="92"/>
    </location>
</feature>
<dbReference type="Pfam" id="PF04892">
    <property type="entry name" value="VanZ"/>
    <property type="match status" value="1"/>
</dbReference>
<evidence type="ECO:0000313" key="3">
    <source>
        <dbReference type="EMBL" id="UWX97980.1"/>
    </source>
</evidence>
<feature type="transmembrane region" description="Helical" evidence="1">
    <location>
        <begin position="99"/>
        <end position="118"/>
    </location>
</feature>
<evidence type="ECO:0000256" key="1">
    <source>
        <dbReference type="SAM" id="Phobius"/>
    </source>
</evidence>
<evidence type="ECO:0000259" key="2">
    <source>
        <dbReference type="Pfam" id="PF04892"/>
    </source>
</evidence>
<accession>A0ABY5YWF3</accession>